<dbReference type="Proteomes" id="UP000471633">
    <property type="component" value="Unassembled WGS sequence"/>
</dbReference>
<reference evidence="2" key="2">
    <citation type="journal article" date="2019" name="Gigascience">
        <title>High-quality Schistosoma haematobium genome achieved by single-molecule and long-range sequencing.</title>
        <authorList>
            <person name="Stroehlein A.J."/>
            <person name="Korhonen P.K."/>
            <person name="Chong T.M."/>
            <person name="Lim Y.L."/>
            <person name="Chan K.G."/>
            <person name="Webster B."/>
            <person name="Rollinson D."/>
            <person name="Brindley P.J."/>
            <person name="Gasser R.B."/>
            <person name="Young N.D."/>
        </authorList>
    </citation>
    <scope>NUCLEOTIDE SEQUENCE</scope>
</reference>
<dbReference type="EMBL" id="AMPZ03000004">
    <property type="protein sequence ID" value="KAH9584361.1"/>
    <property type="molecule type" value="Genomic_DNA"/>
</dbReference>
<keyword evidence="1" id="KW-0472">Membrane</keyword>
<name>A0A922LHQ0_SCHHA</name>
<dbReference type="RefSeq" id="XP_051067203.1">
    <property type="nucleotide sequence ID" value="XM_051219108.1"/>
</dbReference>
<protein>
    <recommendedName>
        <fullName evidence="4">Egg protein CP391S-like protein</fullName>
    </recommendedName>
</protein>
<evidence type="ECO:0000313" key="3">
    <source>
        <dbReference type="Proteomes" id="UP000471633"/>
    </source>
</evidence>
<reference evidence="2" key="3">
    <citation type="submission" date="2021-06" db="EMBL/GenBank/DDBJ databases">
        <title>Chromosome-level genome assembly for S. haematobium.</title>
        <authorList>
            <person name="Stroehlein A.J."/>
        </authorList>
    </citation>
    <scope>NUCLEOTIDE SEQUENCE</scope>
</reference>
<keyword evidence="1" id="KW-1133">Transmembrane helix</keyword>
<gene>
    <name evidence="2" type="ORF">MS3_00010712</name>
</gene>
<reference evidence="2" key="1">
    <citation type="journal article" date="2012" name="Nat. Genet.">
        <title>Whole-genome sequence of Schistosoma haematobium.</title>
        <authorList>
            <person name="Young N.D."/>
            <person name="Jex A.R."/>
            <person name="Li B."/>
            <person name="Liu S."/>
            <person name="Yang L."/>
            <person name="Xiong Z."/>
            <person name="Li Y."/>
            <person name="Cantacessi C."/>
            <person name="Hall R.S."/>
            <person name="Xu X."/>
            <person name="Chen F."/>
            <person name="Wu X."/>
            <person name="Zerlotini A."/>
            <person name="Oliveira G."/>
            <person name="Hofmann A."/>
            <person name="Zhang G."/>
            <person name="Fang X."/>
            <person name="Kang Y."/>
            <person name="Campbell B.E."/>
            <person name="Loukas A."/>
            <person name="Ranganathan S."/>
            <person name="Rollinson D."/>
            <person name="Rinaldi G."/>
            <person name="Brindley P.J."/>
            <person name="Yang H."/>
            <person name="Wang J."/>
            <person name="Wang J."/>
            <person name="Gasser R.B."/>
        </authorList>
    </citation>
    <scope>NUCLEOTIDE SEQUENCE</scope>
</reference>
<dbReference type="GeneID" id="24591836"/>
<keyword evidence="1" id="KW-0812">Transmembrane</keyword>
<dbReference type="CTD" id="24591836"/>
<dbReference type="KEGG" id="shx:MS3_00010712"/>
<reference evidence="2" key="4">
    <citation type="journal article" date="2022" name="PLoS Pathog.">
        <title>Chromosome-level genome of Schistosoma haematobium underpins genome-wide explorations of molecular variation.</title>
        <authorList>
            <person name="Stroehlein A.J."/>
            <person name="Korhonen P.K."/>
            <person name="Lee V.V."/>
            <person name="Ralph S.A."/>
            <person name="Mentink-Kane M."/>
            <person name="You H."/>
            <person name="McManus D.P."/>
            <person name="Tchuente L.T."/>
            <person name="Stothard J.R."/>
            <person name="Kaur P."/>
            <person name="Dudchenko O."/>
            <person name="Aiden E.L."/>
            <person name="Yang B."/>
            <person name="Yang H."/>
            <person name="Emery A.M."/>
            <person name="Webster B.L."/>
            <person name="Brindley P.J."/>
            <person name="Rollinson D."/>
            <person name="Chang B.C.H."/>
            <person name="Gasser R.B."/>
            <person name="Young N.D."/>
        </authorList>
    </citation>
    <scope>NUCLEOTIDE SEQUENCE</scope>
</reference>
<feature type="transmembrane region" description="Helical" evidence="1">
    <location>
        <begin position="294"/>
        <end position="318"/>
    </location>
</feature>
<keyword evidence="3" id="KW-1185">Reference proteome</keyword>
<dbReference type="AlphaFoldDB" id="A0A922LHQ0"/>
<organism evidence="2 3">
    <name type="scientific">Schistosoma haematobium</name>
    <name type="common">Blood fluke</name>
    <dbReference type="NCBI Taxonomy" id="6185"/>
    <lineage>
        <taxon>Eukaryota</taxon>
        <taxon>Metazoa</taxon>
        <taxon>Spiralia</taxon>
        <taxon>Lophotrochozoa</taxon>
        <taxon>Platyhelminthes</taxon>
        <taxon>Trematoda</taxon>
        <taxon>Digenea</taxon>
        <taxon>Strigeidida</taxon>
        <taxon>Schistosomatoidea</taxon>
        <taxon>Schistosomatidae</taxon>
        <taxon>Schistosoma</taxon>
    </lineage>
</organism>
<accession>A0A922LHQ0</accession>
<evidence type="ECO:0000256" key="1">
    <source>
        <dbReference type="SAM" id="Phobius"/>
    </source>
</evidence>
<evidence type="ECO:0000313" key="2">
    <source>
        <dbReference type="EMBL" id="KAH9584361.1"/>
    </source>
</evidence>
<sequence>MKRSSNEHIEPMIIELVALCSIIVFTSESFDCHEFCGNPDLFNKEKVIFKTDTYQYSHHYKYSQLIRRDQTSPIISGNFEKLITEKEIDLKFSFTFNGGAIRKLNIEDLRRITLRTEKHYAEITNYIFGYGGCETEILDKEEYFAVRRSCPTNIDNKSDTIKVMHVIHSNGKISLYYENIPRGIENGEVQTAFDYYIKCGQDFKVHNIIVTYEWINSRTLVEYEVLGDCLNHNSSETCQSGATLNTRCIWCEKPHLCITINDEDVHVFEVNGCQIKNITTNTTADIEKRKSLQYVYIVVPLVISLLIVCIACGIWLWFYRRRRVYQ</sequence>
<evidence type="ECO:0008006" key="4">
    <source>
        <dbReference type="Google" id="ProtNLM"/>
    </source>
</evidence>
<comment type="caution">
    <text evidence="2">The sequence shown here is derived from an EMBL/GenBank/DDBJ whole genome shotgun (WGS) entry which is preliminary data.</text>
</comment>
<proteinExistence type="predicted"/>